<evidence type="ECO:0000313" key="15">
    <source>
        <dbReference type="EMBL" id="AAV81005.1"/>
    </source>
</evidence>
<keyword evidence="4 10" id="KW-0645">Protease</keyword>
<evidence type="ECO:0000256" key="9">
    <source>
        <dbReference type="PIRSR" id="PIRSR615500-1"/>
    </source>
</evidence>
<feature type="chain" id="PRO_5004262140" evidence="12">
    <location>
        <begin position="27"/>
        <end position="616"/>
    </location>
</feature>
<comment type="similarity">
    <text evidence="2 10">Belongs to the peptidase S8 family.</text>
</comment>
<dbReference type="SUPFAM" id="SSF52743">
    <property type="entry name" value="Subtilisin-like"/>
    <property type="match status" value="1"/>
</dbReference>
<dbReference type="FunFam" id="3.40.50.200:FF:000022">
    <property type="entry name" value="Extracellular protease"/>
    <property type="match status" value="1"/>
</dbReference>
<feature type="region of interest" description="Disordered" evidence="11">
    <location>
        <begin position="502"/>
        <end position="524"/>
    </location>
</feature>
<dbReference type="eggNOG" id="COG1404">
    <property type="taxonomic scope" value="Bacteria"/>
</dbReference>
<dbReference type="InterPro" id="IPR023828">
    <property type="entry name" value="Peptidase_S8_Ser-AS"/>
</dbReference>
<dbReference type="PRINTS" id="PR00723">
    <property type="entry name" value="SUBTILISIN"/>
</dbReference>
<dbReference type="PROSITE" id="PS00138">
    <property type="entry name" value="SUBTILASE_SER"/>
    <property type="match status" value="1"/>
</dbReference>
<feature type="active site" description="Charge relay system" evidence="9 10">
    <location>
        <position position="258"/>
    </location>
</feature>
<dbReference type="Gene3D" id="2.60.120.380">
    <property type="match status" value="1"/>
</dbReference>
<dbReference type="PANTHER" id="PTHR43806:SF11">
    <property type="entry name" value="CEREVISIN-RELATED"/>
    <property type="match status" value="1"/>
</dbReference>
<keyword evidence="3" id="KW-0964">Secreted</keyword>
<keyword evidence="7 10" id="KW-0720">Serine protease</keyword>
<organism evidence="15 16">
    <name type="scientific">Idiomarina loihiensis (strain ATCC BAA-735 / DSM 15497 / L2-TR)</name>
    <dbReference type="NCBI Taxonomy" id="283942"/>
    <lineage>
        <taxon>Bacteria</taxon>
        <taxon>Pseudomonadati</taxon>
        <taxon>Pseudomonadota</taxon>
        <taxon>Gammaproteobacteria</taxon>
        <taxon>Alteromonadales</taxon>
        <taxon>Idiomarinaceae</taxon>
        <taxon>Idiomarina</taxon>
    </lineage>
</organism>
<feature type="compositionally biased region" description="Polar residues" evidence="11">
    <location>
        <begin position="30"/>
        <end position="42"/>
    </location>
</feature>
<evidence type="ECO:0000256" key="8">
    <source>
        <dbReference type="ARBA" id="ARBA00023145"/>
    </source>
</evidence>
<evidence type="ECO:0000256" key="7">
    <source>
        <dbReference type="ARBA" id="ARBA00022825"/>
    </source>
</evidence>
<sequence length="616" mass="63341">MMTKNKQHKTLIAIALSGLLAGTSVAAETLSQNGSDNGNNGAKPSLKERSNGPATSFIVKLKDGSQVVQQMQQQSAEHPSSNAAAVAQQMRGFTSVLSKRTGKSVAFERSMALQQHFVVKAQGRLSPEETKEYLQSLKADSDVEFVEENKILRHFATPNDPNYDDQWHYYESVGGLNAPTAWDSVDGSGVVVAVLDTGYRPHSDLAGNILPGYDMISDSFIANDGDGRDSDAQDPGDWVSAGACGNGYPAQDQDSSWHGTHVAGTIAAETNNSTGVAGVAYGAKIVPVRVLGRCGGTTADIADGIVWASGGSVPGTSPNANPADVLNMSLGGSGTCSTTTQNAINTARNNGATVVVASGNSNDNSTNYNPGNCNGVVNVASTDRNGDRAYYSNYGSNVDVAAPGGAMQSANDPNGVLSTYNTGTSTPGSDSYGYSQGTSMAAPHVAGAAALIKAADPAATPDDIEQILRNSARSFPGSCNGCGTGIVDAAAAVALASGGGNGGDNGGDDGGDDGSSGGGGTVDDLSASTNEWNRFYLDVPAGMSTLTVTITGGSGDADLYLRQGSQPTQSNWDCRPYNAGNEEVCTIDNPQEGRWHIGVFAYSAYSGVDLEARYEP</sequence>
<dbReference type="PROSITE" id="PS00137">
    <property type="entry name" value="SUBTILASE_HIS"/>
    <property type="match status" value="1"/>
</dbReference>
<dbReference type="InterPro" id="IPR022398">
    <property type="entry name" value="Peptidase_S8_His-AS"/>
</dbReference>
<dbReference type="InterPro" id="IPR050131">
    <property type="entry name" value="Peptidase_S8_subtilisin-like"/>
</dbReference>
<dbReference type="KEGG" id="ilo:IL0162"/>
<feature type="domain" description="Peptidase C-terminal archaeal/bacterial" evidence="14">
    <location>
        <begin position="534"/>
        <end position="600"/>
    </location>
</feature>
<evidence type="ECO:0000256" key="3">
    <source>
        <dbReference type="ARBA" id="ARBA00022525"/>
    </source>
</evidence>
<dbReference type="PROSITE" id="PS51892">
    <property type="entry name" value="SUBTILASE"/>
    <property type="match status" value="1"/>
</dbReference>
<feature type="active site" description="Charge relay system" evidence="9 10">
    <location>
        <position position="196"/>
    </location>
</feature>
<evidence type="ECO:0000256" key="6">
    <source>
        <dbReference type="ARBA" id="ARBA00022801"/>
    </source>
</evidence>
<evidence type="ECO:0000256" key="11">
    <source>
        <dbReference type="SAM" id="MobiDB-lite"/>
    </source>
</evidence>
<dbReference type="GO" id="GO:0006508">
    <property type="term" value="P:proteolysis"/>
    <property type="evidence" value="ECO:0007669"/>
    <property type="project" value="UniProtKB-KW"/>
</dbReference>
<proteinExistence type="inferred from homology"/>
<keyword evidence="6 10" id="KW-0378">Hydrolase</keyword>
<feature type="signal peptide" evidence="12">
    <location>
        <begin position="1"/>
        <end position="26"/>
    </location>
</feature>
<keyword evidence="16" id="KW-1185">Reference proteome</keyword>
<accession>Q5QWI5</accession>
<evidence type="ECO:0000256" key="1">
    <source>
        <dbReference type="ARBA" id="ARBA00004613"/>
    </source>
</evidence>
<evidence type="ECO:0000256" key="4">
    <source>
        <dbReference type="ARBA" id="ARBA00022670"/>
    </source>
</evidence>
<feature type="active site" description="Charge relay system" evidence="9 10">
    <location>
        <position position="439"/>
    </location>
</feature>
<dbReference type="Pfam" id="PF04151">
    <property type="entry name" value="PPC"/>
    <property type="match status" value="1"/>
</dbReference>
<comment type="subcellular location">
    <subcellularLocation>
        <location evidence="1">Secreted</location>
    </subcellularLocation>
</comment>
<evidence type="ECO:0000256" key="12">
    <source>
        <dbReference type="SAM" id="SignalP"/>
    </source>
</evidence>
<dbReference type="PANTHER" id="PTHR43806">
    <property type="entry name" value="PEPTIDASE S8"/>
    <property type="match status" value="1"/>
</dbReference>
<evidence type="ECO:0000313" key="16">
    <source>
        <dbReference type="Proteomes" id="UP000001171"/>
    </source>
</evidence>
<keyword evidence="8" id="KW-0865">Zymogen</keyword>
<dbReference type="RefSeq" id="WP_011233425.1">
    <property type="nucleotide sequence ID" value="NC_006512.1"/>
</dbReference>
<dbReference type="InterPro" id="IPR000209">
    <property type="entry name" value="Peptidase_S8/S53_dom"/>
</dbReference>
<keyword evidence="5 12" id="KW-0732">Signal</keyword>
<dbReference type="EMBL" id="AE017340">
    <property type="protein sequence ID" value="AAV81005.1"/>
    <property type="molecule type" value="Genomic_DNA"/>
</dbReference>
<evidence type="ECO:0000256" key="10">
    <source>
        <dbReference type="PROSITE-ProRule" id="PRU01240"/>
    </source>
</evidence>
<feature type="region of interest" description="Disordered" evidence="11">
    <location>
        <begin position="30"/>
        <end position="52"/>
    </location>
</feature>
<name>Q5QWI5_IDILO</name>
<gene>
    <name evidence="15" type="ordered locus">IL0162</name>
</gene>
<evidence type="ECO:0000256" key="5">
    <source>
        <dbReference type="ARBA" id="ARBA00022729"/>
    </source>
</evidence>
<dbReference type="Proteomes" id="UP000001171">
    <property type="component" value="Chromosome"/>
</dbReference>
<evidence type="ECO:0000256" key="2">
    <source>
        <dbReference type="ARBA" id="ARBA00011073"/>
    </source>
</evidence>
<evidence type="ECO:0000259" key="14">
    <source>
        <dbReference type="Pfam" id="PF04151"/>
    </source>
</evidence>
<dbReference type="HOGENOM" id="CLU_011263_8_2_6"/>
<dbReference type="Gene3D" id="3.40.50.200">
    <property type="entry name" value="Peptidase S8/S53 domain"/>
    <property type="match status" value="1"/>
</dbReference>
<feature type="domain" description="Peptidase S8/S53" evidence="13">
    <location>
        <begin position="187"/>
        <end position="485"/>
    </location>
</feature>
<dbReference type="CDD" id="cd07496">
    <property type="entry name" value="Peptidases_S8_13"/>
    <property type="match status" value="1"/>
</dbReference>
<dbReference type="InterPro" id="IPR015500">
    <property type="entry name" value="Peptidase_S8_subtilisin-rel"/>
</dbReference>
<reference evidence="15 16" key="1">
    <citation type="journal article" date="2004" name="Proc. Natl. Acad. Sci. U.S.A.">
        <title>Genome sequence of the deep-sea gamma-proteobacterium Idiomarina loihiensis reveals amino acid fermentation as a source of carbon and energy.</title>
        <authorList>
            <person name="Hou S."/>
            <person name="Saw J.H."/>
            <person name="Lee K.S."/>
            <person name="Freitas T.A."/>
            <person name="Belisle C."/>
            <person name="Kawarabayasi Y."/>
            <person name="Donachie S.P."/>
            <person name="Pikina A."/>
            <person name="Galperin M.Y."/>
            <person name="Koonin E.V."/>
            <person name="Makarova K.S."/>
            <person name="Omelchenko M.V."/>
            <person name="Sorokin A."/>
            <person name="Wolf Y.I."/>
            <person name="Li Q.X."/>
            <person name="Keum Y.S."/>
            <person name="Campbell S."/>
            <person name="Denery J."/>
            <person name="Aizawa S."/>
            <person name="Shibata S."/>
            <person name="Malahoff A."/>
            <person name="Alam M."/>
        </authorList>
    </citation>
    <scope>NUCLEOTIDE SEQUENCE [LARGE SCALE GENOMIC DNA]</scope>
    <source>
        <strain evidence="16">ATCC BAA-735 / DSM 15497 / L2-TR</strain>
    </source>
</reference>
<dbReference type="OrthoDB" id="9790784at2"/>
<evidence type="ECO:0000259" key="13">
    <source>
        <dbReference type="Pfam" id="PF00082"/>
    </source>
</evidence>
<dbReference type="GeneID" id="41335308"/>
<dbReference type="InterPro" id="IPR007280">
    <property type="entry name" value="Peptidase_C_arc/bac"/>
</dbReference>
<dbReference type="Pfam" id="PF00082">
    <property type="entry name" value="Peptidase_S8"/>
    <property type="match status" value="1"/>
</dbReference>
<dbReference type="GO" id="GO:0004252">
    <property type="term" value="F:serine-type endopeptidase activity"/>
    <property type="evidence" value="ECO:0007669"/>
    <property type="project" value="UniProtKB-UniRule"/>
</dbReference>
<dbReference type="InterPro" id="IPR036852">
    <property type="entry name" value="Peptidase_S8/S53_dom_sf"/>
</dbReference>
<dbReference type="InterPro" id="IPR034176">
    <property type="entry name" value="Peptidases_S8_13"/>
</dbReference>
<protein>
    <submittedName>
        <fullName evidence="15">Secreted subtilisin-like peptidase</fullName>
    </submittedName>
</protein>
<dbReference type="AlphaFoldDB" id="Q5QWI5"/>
<dbReference type="STRING" id="283942.IL0162"/>
<dbReference type="GO" id="GO:0005576">
    <property type="term" value="C:extracellular region"/>
    <property type="evidence" value="ECO:0007669"/>
    <property type="project" value="UniProtKB-SubCell"/>
</dbReference>